<feature type="region of interest" description="Disordered" evidence="1">
    <location>
        <begin position="757"/>
        <end position="779"/>
    </location>
</feature>
<dbReference type="PANTHER" id="PTHR47691:SF3">
    <property type="entry name" value="HTH-TYPE TRANSCRIPTIONAL REGULATOR RV0890C-RELATED"/>
    <property type="match status" value="1"/>
</dbReference>
<dbReference type="Pfam" id="PF00931">
    <property type="entry name" value="NB-ARC"/>
    <property type="match status" value="1"/>
</dbReference>
<feature type="domain" description="HTH cro/C1-type" evidence="2">
    <location>
        <begin position="26"/>
        <end position="79"/>
    </location>
</feature>
<keyword evidence="4" id="KW-1185">Reference proteome</keyword>
<dbReference type="InterPro" id="IPR002182">
    <property type="entry name" value="NB-ARC"/>
</dbReference>
<dbReference type="InterPro" id="IPR027417">
    <property type="entry name" value="P-loop_NTPase"/>
</dbReference>
<dbReference type="SUPFAM" id="SSF48452">
    <property type="entry name" value="TPR-like"/>
    <property type="match status" value="1"/>
</dbReference>
<gene>
    <name evidence="3" type="ORF">ACFPIH_52095</name>
</gene>
<dbReference type="InterPro" id="IPR003593">
    <property type="entry name" value="AAA+_ATPase"/>
</dbReference>
<dbReference type="CDD" id="cd00093">
    <property type="entry name" value="HTH_XRE"/>
    <property type="match status" value="1"/>
</dbReference>
<dbReference type="Gene3D" id="1.10.260.40">
    <property type="entry name" value="lambda repressor-like DNA-binding domains"/>
    <property type="match status" value="1"/>
</dbReference>
<dbReference type="SMART" id="SM00530">
    <property type="entry name" value="HTH_XRE"/>
    <property type="match status" value="1"/>
</dbReference>
<evidence type="ECO:0000256" key="1">
    <source>
        <dbReference type="SAM" id="MobiDB-lite"/>
    </source>
</evidence>
<evidence type="ECO:0000313" key="3">
    <source>
        <dbReference type="EMBL" id="MFC4507854.1"/>
    </source>
</evidence>
<dbReference type="SMART" id="SM00382">
    <property type="entry name" value="AAA"/>
    <property type="match status" value="1"/>
</dbReference>
<dbReference type="Pfam" id="PF13560">
    <property type="entry name" value="HTH_31"/>
    <property type="match status" value="1"/>
</dbReference>
<dbReference type="RefSeq" id="WP_381186728.1">
    <property type="nucleotide sequence ID" value="NZ_JBHSFK010000062.1"/>
</dbReference>
<dbReference type="SUPFAM" id="SSF53756">
    <property type="entry name" value="UDP-Glycosyltransferase/glycogen phosphorylase"/>
    <property type="match status" value="1"/>
</dbReference>
<accession>A0ABV9B767</accession>
<dbReference type="SUPFAM" id="SSF47413">
    <property type="entry name" value="lambda repressor-like DNA-binding domains"/>
    <property type="match status" value="1"/>
</dbReference>
<dbReference type="InterPro" id="IPR019734">
    <property type="entry name" value="TPR_rpt"/>
</dbReference>
<dbReference type="InterPro" id="IPR010982">
    <property type="entry name" value="Lambda_DNA-bd_dom_sf"/>
</dbReference>
<evidence type="ECO:0000259" key="2">
    <source>
        <dbReference type="PROSITE" id="PS50943"/>
    </source>
</evidence>
<sequence length="1188" mass="130481">MERAAERREKGERGAVEDRTDFGTRVRALRLAAGLSLRELGALIHYSKAQISRVEQGLSPPTTTFAAACDREFGTGDELARAAAVLAMGHRRAQAERTFDLPAGPRRLIGRQDDVEALERYLLVVDDRRAARICVLHGMPGVGKTAIALWVAESLRENYPDGCLYFDMQGYSLDNRPTGEDEALDRVLRRLGVPGELVPRAVEDRGALLRQKLTHRRVLLILDSVSDAHQVARLLPPNGRSAVVITSRQPLSALDAVFHRQIKALDPRSAAELFHWVAQLPPGSDERGDPAVVAEIAKLCCELPLALCIVASRFRDNPVRRLEDVAARLADQAVRPRELDDGMRSMTTVFAASCATLSDAQQAMLALIALHPGARVDAHAAGALAGVAPADAEGRLDELIRSGMLERHSHNAYRLHDLLRDHLHRPEAGILSEPEATAARRRLFDYCLHAAAAADTRIDEHRYRMPLDAPSSAVIVPEFRDAGSAKQWMDHEVDNFLPIVQEMAQHGEDTACWQFAYYLRGYFYTTKQWELMVACYERALVSATKSGDHKVMAIVLNNLGLACTQIDRKDEAMRLYSRARGEFAKAGDPYGEMNVVANHSWLAYDSGDFQQALDLGVTAWEFYRSREQYPNAAIALDCIARCELRLGMLAEAERHFHQALSDFVGLRFLDGDTAQLLSHLGRTELLLGKTEMAVEHFHQAILHARSAGALREEAAAVEGLSRAAGMQGRAVDSDAHRAAAIALYEEVGATEEAERLRAERTAQNGKERRESGAWSERRPRVTARAGRPLNVLAVNTEWSSAHGGLSTLNRELCKALAAQGATVLCSTPQASEQERRDAEAVGVRLVHPPPSLGLPEAALSRPPELPSGVVPDVVIGHGRKTGEAAMWLVDDHFRNAKLLHFFHVISDRVEFEKNDGPDSDPMAVAEQRIQRELAIARRADLAIGVGPVLHHYLRDRLRGSRCPEPLRFDPGFDALEEVPEPPPPSDTVRVLLVGRLNLREARVKGLDIAARALGYALGQRGPNDPEVELVLRGVESGKANELVDAVRGWAGTPALRVTPRPYSSDRTTLSQDLHHANVVVMPSRTEGFGLVGLEAITMGVPTLISKRSGLGAMLDELRADLSVELSNRIIPVTGEKRDALRWGDAIIAVLNNPRPTFAAARTLRDEMAVRRTWAMAAGTLLESVQALV</sequence>
<organism evidence="3 4">
    <name type="scientific">Streptomyces vulcanius</name>
    <dbReference type="NCBI Taxonomy" id="1441876"/>
    <lineage>
        <taxon>Bacteria</taxon>
        <taxon>Bacillati</taxon>
        <taxon>Actinomycetota</taxon>
        <taxon>Actinomycetes</taxon>
        <taxon>Kitasatosporales</taxon>
        <taxon>Streptomycetaceae</taxon>
        <taxon>Streptomyces</taxon>
    </lineage>
</organism>
<dbReference type="SUPFAM" id="SSF52540">
    <property type="entry name" value="P-loop containing nucleoside triphosphate hydrolases"/>
    <property type="match status" value="1"/>
</dbReference>
<dbReference type="PRINTS" id="PR00364">
    <property type="entry name" value="DISEASERSIST"/>
</dbReference>
<dbReference type="InterPro" id="IPR011990">
    <property type="entry name" value="TPR-like_helical_dom_sf"/>
</dbReference>
<dbReference type="PROSITE" id="PS50943">
    <property type="entry name" value="HTH_CROC1"/>
    <property type="match status" value="1"/>
</dbReference>
<comment type="caution">
    <text evidence="3">The sequence shown here is derived from an EMBL/GenBank/DDBJ whole genome shotgun (WGS) entry which is preliminary data.</text>
</comment>
<evidence type="ECO:0000313" key="4">
    <source>
        <dbReference type="Proteomes" id="UP001595839"/>
    </source>
</evidence>
<dbReference type="EMBL" id="JBHSFK010000062">
    <property type="protein sequence ID" value="MFC4507854.1"/>
    <property type="molecule type" value="Genomic_DNA"/>
</dbReference>
<dbReference type="SMART" id="SM00028">
    <property type="entry name" value="TPR"/>
    <property type="match status" value="3"/>
</dbReference>
<dbReference type="Gene3D" id="1.25.40.10">
    <property type="entry name" value="Tetratricopeptide repeat domain"/>
    <property type="match status" value="1"/>
</dbReference>
<dbReference type="Gene3D" id="3.40.50.2000">
    <property type="entry name" value="Glycogen Phosphorylase B"/>
    <property type="match status" value="2"/>
</dbReference>
<protein>
    <submittedName>
        <fullName evidence="3">Helix-turn-helix domain-containing protein</fullName>
    </submittedName>
</protein>
<dbReference type="Proteomes" id="UP001595839">
    <property type="component" value="Unassembled WGS sequence"/>
</dbReference>
<dbReference type="Pfam" id="PF20706">
    <property type="entry name" value="GT4-conflict"/>
    <property type="match status" value="1"/>
</dbReference>
<reference evidence="4" key="1">
    <citation type="journal article" date="2019" name="Int. J. Syst. Evol. Microbiol.">
        <title>The Global Catalogue of Microorganisms (GCM) 10K type strain sequencing project: providing services to taxonomists for standard genome sequencing and annotation.</title>
        <authorList>
            <consortium name="The Broad Institute Genomics Platform"/>
            <consortium name="The Broad Institute Genome Sequencing Center for Infectious Disease"/>
            <person name="Wu L."/>
            <person name="Ma J."/>
        </authorList>
    </citation>
    <scope>NUCLEOTIDE SEQUENCE [LARGE SCALE GENOMIC DNA]</scope>
    <source>
        <strain evidence="4">CGMCC 4.7177</strain>
    </source>
</reference>
<proteinExistence type="predicted"/>
<dbReference type="CDD" id="cd03801">
    <property type="entry name" value="GT4_PimA-like"/>
    <property type="match status" value="1"/>
</dbReference>
<dbReference type="InterPro" id="IPR001387">
    <property type="entry name" value="Cro/C1-type_HTH"/>
</dbReference>
<name>A0ABV9B767_9ACTN</name>
<dbReference type="PANTHER" id="PTHR47691">
    <property type="entry name" value="REGULATOR-RELATED"/>
    <property type="match status" value="1"/>
</dbReference>
<dbReference type="Gene3D" id="3.40.50.300">
    <property type="entry name" value="P-loop containing nucleotide triphosphate hydrolases"/>
    <property type="match status" value="1"/>
</dbReference>